<dbReference type="Pfam" id="PF23544">
    <property type="entry name" value="AtuA_ferredoxin"/>
    <property type="match status" value="1"/>
</dbReference>
<comment type="caution">
    <text evidence="2">The sequence shown here is derived from an EMBL/GenBank/DDBJ whole genome shotgun (WGS) entry which is preliminary data.</text>
</comment>
<sequence>MSDTALDAAHDGGGGVTVTLHQLAHSRAGDKGDRLNLSLFAYDPRHYATLLEQITEPRVLALFAYRGASRVRRYPMPGLAGMNLVIDDVLQGGVNGALNLDGHGKTLSFLLLGLTVTLPRPLLPERLLVK</sequence>
<dbReference type="RefSeq" id="WP_051907345.1">
    <property type="nucleotide sequence ID" value="NZ_BAABKI010000020.1"/>
</dbReference>
<reference evidence="3" key="1">
    <citation type="journal article" date="2019" name="Int. J. Syst. Evol. Microbiol.">
        <title>The Global Catalogue of Microorganisms (GCM) 10K type strain sequencing project: providing services to taxonomists for standard genome sequencing and annotation.</title>
        <authorList>
            <consortium name="The Broad Institute Genomics Platform"/>
            <consortium name="The Broad Institute Genome Sequencing Center for Infectious Disease"/>
            <person name="Wu L."/>
            <person name="Ma J."/>
        </authorList>
    </citation>
    <scope>NUCLEOTIDE SEQUENCE [LARGE SCALE GENOMIC DNA]</scope>
    <source>
        <strain evidence="3">JCM 18472</strain>
    </source>
</reference>
<gene>
    <name evidence="2" type="ORF">GCM10023342_21150</name>
</gene>
<organism evidence="2 3">
    <name type="scientific">Modicisalibacter zincidurans</name>
    <dbReference type="NCBI Taxonomy" id="1178777"/>
    <lineage>
        <taxon>Bacteria</taxon>
        <taxon>Pseudomonadati</taxon>
        <taxon>Pseudomonadota</taxon>
        <taxon>Gammaproteobacteria</taxon>
        <taxon>Oceanospirillales</taxon>
        <taxon>Halomonadaceae</taxon>
        <taxon>Modicisalibacter</taxon>
    </lineage>
</organism>
<feature type="domain" description="AtuA-like ferredoxin-fold" evidence="1">
    <location>
        <begin position="18"/>
        <end position="116"/>
    </location>
</feature>
<accession>A0ABP9RFV3</accession>
<dbReference type="PANTHER" id="PTHR47472:SF1">
    <property type="entry name" value="DUF1446-DOMAIN-CONTAINING PROTEIN"/>
    <property type="match status" value="1"/>
</dbReference>
<dbReference type="Proteomes" id="UP001500074">
    <property type="component" value="Unassembled WGS sequence"/>
</dbReference>
<dbReference type="EMBL" id="BAABKI010000020">
    <property type="protein sequence ID" value="GAA5176187.1"/>
    <property type="molecule type" value="Genomic_DNA"/>
</dbReference>
<dbReference type="InterPro" id="IPR056362">
    <property type="entry name" value="AtuA-like_ferredoxin_dom"/>
</dbReference>
<name>A0ABP9RFV3_9GAMM</name>
<evidence type="ECO:0000313" key="3">
    <source>
        <dbReference type="Proteomes" id="UP001500074"/>
    </source>
</evidence>
<keyword evidence="3" id="KW-1185">Reference proteome</keyword>
<evidence type="ECO:0000313" key="2">
    <source>
        <dbReference type="EMBL" id="GAA5176187.1"/>
    </source>
</evidence>
<evidence type="ECO:0000259" key="1">
    <source>
        <dbReference type="Pfam" id="PF23544"/>
    </source>
</evidence>
<proteinExistence type="predicted"/>
<dbReference type="PANTHER" id="PTHR47472">
    <property type="entry name" value="PROPIONYL-COA CARBOXYLASE"/>
    <property type="match status" value="1"/>
</dbReference>
<protein>
    <recommendedName>
        <fullName evidence="1">AtuA-like ferredoxin-fold domain-containing protein</fullName>
    </recommendedName>
</protein>